<accession>A0AAF0U871</accession>
<reference evidence="1" key="1">
    <citation type="submission" date="2023-08" db="EMBL/GenBank/DDBJ databases">
        <title>A de novo genome assembly of Solanum verrucosum Schlechtendal, a Mexican diploid species geographically isolated from the other diploid A-genome species in potato relatives.</title>
        <authorList>
            <person name="Hosaka K."/>
        </authorList>
    </citation>
    <scope>NUCLEOTIDE SEQUENCE</scope>
    <source>
        <tissue evidence="1">Young leaves</tissue>
    </source>
</reference>
<name>A0AAF0U871_SOLVR</name>
<organism evidence="1 2">
    <name type="scientific">Solanum verrucosum</name>
    <dbReference type="NCBI Taxonomy" id="315347"/>
    <lineage>
        <taxon>Eukaryota</taxon>
        <taxon>Viridiplantae</taxon>
        <taxon>Streptophyta</taxon>
        <taxon>Embryophyta</taxon>
        <taxon>Tracheophyta</taxon>
        <taxon>Spermatophyta</taxon>
        <taxon>Magnoliopsida</taxon>
        <taxon>eudicotyledons</taxon>
        <taxon>Gunneridae</taxon>
        <taxon>Pentapetalae</taxon>
        <taxon>asterids</taxon>
        <taxon>lamiids</taxon>
        <taxon>Solanales</taxon>
        <taxon>Solanaceae</taxon>
        <taxon>Solanoideae</taxon>
        <taxon>Solaneae</taxon>
        <taxon>Solanum</taxon>
    </lineage>
</organism>
<dbReference type="AlphaFoldDB" id="A0AAF0U871"/>
<evidence type="ECO:0000313" key="1">
    <source>
        <dbReference type="EMBL" id="WMV41067.1"/>
    </source>
</evidence>
<protein>
    <submittedName>
        <fullName evidence="1">Uncharacterized protein</fullName>
    </submittedName>
</protein>
<dbReference type="EMBL" id="CP133619">
    <property type="protein sequence ID" value="WMV41067.1"/>
    <property type="molecule type" value="Genomic_DNA"/>
</dbReference>
<evidence type="ECO:0000313" key="2">
    <source>
        <dbReference type="Proteomes" id="UP001234989"/>
    </source>
</evidence>
<gene>
    <name evidence="1" type="ORF">MTR67_034452</name>
</gene>
<sequence>NITTSPVAPLFLEIGSPVTSTKARARAVTIDRFSFNTLRLCSLHICLAVVLATAMDKLLDRSFLILDNLESRKPYGPTLLKNIVKKCVAKVHSVQLVGIANPLGDPSFGQVHRLSALAFSKFKFCNFGRYRTASRNCLATRRLLISIADLIFSFRAWHIGTLGKTKAI</sequence>
<proteinExistence type="predicted"/>
<feature type="non-terminal residue" evidence="1">
    <location>
        <position position="1"/>
    </location>
</feature>
<keyword evidence="2" id="KW-1185">Reference proteome</keyword>
<dbReference type="Proteomes" id="UP001234989">
    <property type="component" value="Chromosome 8"/>
</dbReference>